<gene>
    <name evidence="2" type="ORF">S01H1_50886</name>
</gene>
<dbReference type="InterPro" id="IPR036779">
    <property type="entry name" value="LysM_dom_sf"/>
</dbReference>
<dbReference type="GO" id="GO:0004222">
    <property type="term" value="F:metalloendopeptidase activity"/>
    <property type="evidence" value="ECO:0007669"/>
    <property type="project" value="TreeGrafter"/>
</dbReference>
<evidence type="ECO:0000259" key="1">
    <source>
        <dbReference type="PROSITE" id="PS51782"/>
    </source>
</evidence>
<dbReference type="CDD" id="cd12797">
    <property type="entry name" value="M23_peptidase"/>
    <property type="match status" value="1"/>
</dbReference>
<dbReference type="CDD" id="cd00118">
    <property type="entry name" value="LysM"/>
    <property type="match status" value="1"/>
</dbReference>
<dbReference type="InterPro" id="IPR050570">
    <property type="entry name" value="Cell_wall_metabolism_enzyme"/>
</dbReference>
<dbReference type="Pfam" id="PF01551">
    <property type="entry name" value="Peptidase_M23"/>
    <property type="match status" value="1"/>
</dbReference>
<dbReference type="Gene3D" id="2.70.70.10">
    <property type="entry name" value="Glucose Permease (Domain IIA)"/>
    <property type="match status" value="1"/>
</dbReference>
<reference evidence="2" key="1">
    <citation type="journal article" date="2014" name="Front. Microbiol.">
        <title>High frequency of phylogenetically diverse reductive dehalogenase-homologous genes in deep subseafloor sedimentary metagenomes.</title>
        <authorList>
            <person name="Kawai M."/>
            <person name="Futagami T."/>
            <person name="Toyoda A."/>
            <person name="Takaki Y."/>
            <person name="Nishi S."/>
            <person name="Hori S."/>
            <person name="Arai W."/>
            <person name="Tsubouchi T."/>
            <person name="Morono Y."/>
            <person name="Uchiyama I."/>
            <person name="Ito T."/>
            <person name="Fujiyama A."/>
            <person name="Inagaki F."/>
            <person name="Takami H."/>
        </authorList>
    </citation>
    <scope>NUCLEOTIDE SEQUENCE</scope>
    <source>
        <strain evidence="2">Expedition CK06-06</strain>
    </source>
</reference>
<dbReference type="InterPro" id="IPR016047">
    <property type="entry name" value="M23ase_b-sheet_dom"/>
</dbReference>
<dbReference type="PANTHER" id="PTHR21666">
    <property type="entry name" value="PEPTIDASE-RELATED"/>
    <property type="match status" value="1"/>
</dbReference>
<protein>
    <recommendedName>
        <fullName evidence="1">LysM domain-containing protein</fullName>
    </recommendedName>
</protein>
<dbReference type="SUPFAM" id="SSF54106">
    <property type="entry name" value="LysM domain"/>
    <property type="match status" value="1"/>
</dbReference>
<dbReference type="InterPro" id="IPR018392">
    <property type="entry name" value="LysM"/>
</dbReference>
<accession>X0W605</accession>
<feature type="non-terminal residue" evidence="2">
    <location>
        <position position="261"/>
    </location>
</feature>
<dbReference type="Gene3D" id="3.10.350.10">
    <property type="entry name" value="LysM domain"/>
    <property type="match status" value="2"/>
</dbReference>
<dbReference type="AlphaFoldDB" id="X0W605"/>
<sequence length="261" mass="27109">PVEEPVQAVETPEAVAEAVLQPEEAYFTYIVQQGDTAASIAARHGLQLDSLLWNNPELRTDPDLLLIGQEMTIPTRDGILYTVRLGDTLLDVADIYQADVDSIVGLSSNAIGDADRVLEGSVLLLPGAVPPPPPPVVVPEPFFAAAAPEDAPLAGDFSPPPPAASAGVSGYMWPLVGTFNDYFGAARGGGAYHSGIDLGAPSGTPIAAAASGQVVLASAGYGYGNYVVIRHDNGHETLYAHLSEIWVVQGQWVAQGATVGT</sequence>
<dbReference type="Pfam" id="PF01476">
    <property type="entry name" value="LysM"/>
    <property type="match status" value="2"/>
</dbReference>
<dbReference type="SMART" id="SM00257">
    <property type="entry name" value="LysM"/>
    <property type="match status" value="2"/>
</dbReference>
<evidence type="ECO:0000313" key="2">
    <source>
        <dbReference type="EMBL" id="GAG18737.1"/>
    </source>
</evidence>
<dbReference type="PROSITE" id="PS51782">
    <property type="entry name" value="LYSM"/>
    <property type="match status" value="1"/>
</dbReference>
<name>X0W605_9ZZZZ</name>
<comment type="caution">
    <text evidence="2">The sequence shown here is derived from an EMBL/GenBank/DDBJ whole genome shotgun (WGS) entry which is preliminary data.</text>
</comment>
<feature type="non-terminal residue" evidence="2">
    <location>
        <position position="1"/>
    </location>
</feature>
<dbReference type="InterPro" id="IPR011055">
    <property type="entry name" value="Dup_hybrid_motif"/>
</dbReference>
<feature type="domain" description="LysM" evidence="1">
    <location>
        <begin position="27"/>
        <end position="73"/>
    </location>
</feature>
<dbReference type="PANTHER" id="PTHR21666:SF290">
    <property type="entry name" value="PEPTIDASE M23 DOMAIN PROTEIN"/>
    <property type="match status" value="1"/>
</dbReference>
<organism evidence="2">
    <name type="scientific">marine sediment metagenome</name>
    <dbReference type="NCBI Taxonomy" id="412755"/>
    <lineage>
        <taxon>unclassified sequences</taxon>
        <taxon>metagenomes</taxon>
        <taxon>ecological metagenomes</taxon>
    </lineage>
</organism>
<proteinExistence type="predicted"/>
<dbReference type="SUPFAM" id="SSF51261">
    <property type="entry name" value="Duplicated hybrid motif"/>
    <property type="match status" value="1"/>
</dbReference>
<dbReference type="EMBL" id="BARS01032811">
    <property type="protein sequence ID" value="GAG18737.1"/>
    <property type="molecule type" value="Genomic_DNA"/>
</dbReference>